<dbReference type="OrthoDB" id="5836119at2759"/>
<dbReference type="Proteomes" id="UP000886523">
    <property type="component" value="Unassembled WGS sequence"/>
</dbReference>
<evidence type="ECO:0000256" key="4">
    <source>
        <dbReference type="ARBA" id="ARBA00023242"/>
    </source>
</evidence>
<sequence length="372" mass="40356">MTASGPFALGPGEGSGRRAAPSMRIVYGASGPAAIGPAGSGSHTGLHARSLLSRANRLKAEEEDPEQYSDPDEPNMEIVDLNDVKALDWMAPDTLRRIKAADRNAKGGKMKMNKIEEPIVKAEKDYMDTGLLDSADVGTKAEKDLANALDLSESEEEEVLEDVVEDFIRRSQPPSQTDNFEANQELSQDNRLYFFQFPSPFPTFGFPPNSAPSERQGGSLAVPIDLENSSSPSPATTEREHPRKSVSFAPETKPPAPVSETLPKVEEPLDGVIGRLEIYKSGAVKMRLGEGIVLDVTAATQPSFLQHIVCLDTQAGEEGKTKKTMTVLGEVNRRFIVSPDVDVLLEQVEGVETVVTKSDLDTHELLPMDVDD</sequence>
<dbReference type="PANTHER" id="PTHR13408">
    <property type="entry name" value="DNA-DIRECTED RNA POLYMERASE III"/>
    <property type="match status" value="1"/>
</dbReference>
<accession>A0A9P6B4Y1</accession>
<dbReference type="GO" id="GO:0005666">
    <property type="term" value="C:RNA polymerase III complex"/>
    <property type="evidence" value="ECO:0007669"/>
    <property type="project" value="InterPro"/>
</dbReference>
<keyword evidence="4" id="KW-0539">Nucleus</keyword>
<dbReference type="GO" id="GO:0042797">
    <property type="term" value="P:tRNA transcription by RNA polymerase III"/>
    <property type="evidence" value="ECO:0007669"/>
    <property type="project" value="TreeGrafter"/>
</dbReference>
<feature type="region of interest" description="Disordered" evidence="5">
    <location>
        <begin position="33"/>
        <end position="77"/>
    </location>
</feature>
<evidence type="ECO:0000256" key="1">
    <source>
        <dbReference type="ARBA" id="ARBA00004123"/>
    </source>
</evidence>
<dbReference type="EMBL" id="MU128929">
    <property type="protein sequence ID" value="KAF9517798.1"/>
    <property type="molecule type" value="Genomic_DNA"/>
</dbReference>
<feature type="compositionally biased region" description="Acidic residues" evidence="5">
    <location>
        <begin position="61"/>
        <end position="75"/>
    </location>
</feature>
<proteinExistence type="predicted"/>
<comment type="caution">
    <text evidence="6">The sequence shown here is derived from an EMBL/GenBank/DDBJ whole genome shotgun (WGS) entry which is preliminary data.</text>
</comment>
<evidence type="ECO:0000313" key="7">
    <source>
        <dbReference type="Proteomes" id="UP000886523"/>
    </source>
</evidence>
<evidence type="ECO:0000256" key="5">
    <source>
        <dbReference type="SAM" id="MobiDB-lite"/>
    </source>
</evidence>
<reference evidence="6" key="1">
    <citation type="journal article" date="2020" name="Nat. Commun.">
        <title>Large-scale genome sequencing of mycorrhizal fungi provides insights into the early evolution of symbiotic traits.</title>
        <authorList>
            <person name="Miyauchi S."/>
            <person name="Kiss E."/>
            <person name="Kuo A."/>
            <person name="Drula E."/>
            <person name="Kohler A."/>
            <person name="Sanchez-Garcia M."/>
            <person name="Morin E."/>
            <person name="Andreopoulos B."/>
            <person name="Barry K.W."/>
            <person name="Bonito G."/>
            <person name="Buee M."/>
            <person name="Carver A."/>
            <person name="Chen C."/>
            <person name="Cichocki N."/>
            <person name="Clum A."/>
            <person name="Culley D."/>
            <person name="Crous P.W."/>
            <person name="Fauchery L."/>
            <person name="Girlanda M."/>
            <person name="Hayes R.D."/>
            <person name="Keri Z."/>
            <person name="LaButti K."/>
            <person name="Lipzen A."/>
            <person name="Lombard V."/>
            <person name="Magnuson J."/>
            <person name="Maillard F."/>
            <person name="Murat C."/>
            <person name="Nolan M."/>
            <person name="Ohm R.A."/>
            <person name="Pangilinan J."/>
            <person name="Pereira M.F."/>
            <person name="Perotto S."/>
            <person name="Peter M."/>
            <person name="Pfister S."/>
            <person name="Riley R."/>
            <person name="Sitrit Y."/>
            <person name="Stielow J.B."/>
            <person name="Szollosi G."/>
            <person name="Zifcakova L."/>
            <person name="Stursova M."/>
            <person name="Spatafora J.W."/>
            <person name="Tedersoo L."/>
            <person name="Vaario L.M."/>
            <person name="Yamada A."/>
            <person name="Yan M."/>
            <person name="Wang P."/>
            <person name="Xu J."/>
            <person name="Bruns T."/>
            <person name="Baldrian P."/>
            <person name="Vilgalys R."/>
            <person name="Dunand C."/>
            <person name="Henrissat B."/>
            <person name="Grigoriev I.V."/>
            <person name="Hibbett D."/>
            <person name="Nagy L.G."/>
            <person name="Martin F.M."/>
        </authorList>
    </citation>
    <scope>NUCLEOTIDE SEQUENCE</scope>
    <source>
        <strain evidence="6">UP504</strain>
    </source>
</reference>
<keyword evidence="3" id="KW-0804">Transcription</keyword>
<keyword evidence="7" id="KW-1185">Reference proteome</keyword>
<gene>
    <name evidence="6" type="ORF">BS47DRAFT_1325929</name>
</gene>
<dbReference type="PANTHER" id="PTHR13408:SF0">
    <property type="entry name" value="DNA-DIRECTED RNA POLYMERASE III SUBUNIT RPC4"/>
    <property type="match status" value="1"/>
</dbReference>
<comment type="subcellular location">
    <subcellularLocation>
        <location evidence="1">Nucleus</location>
    </subcellularLocation>
</comment>
<dbReference type="InterPro" id="IPR007811">
    <property type="entry name" value="RPC4"/>
</dbReference>
<keyword evidence="2" id="KW-0240">DNA-directed RNA polymerase</keyword>
<evidence type="ECO:0000313" key="6">
    <source>
        <dbReference type="EMBL" id="KAF9517798.1"/>
    </source>
</evidence>
<dbReference type="AlphaFoldDB" id="A0A9P6B4Y1"/>
<dbReference type="GO" id="GO:0003677">
    <property type="term" value="F:DNA binding"/>
    <property type="evidence" value="ECO:0007669"/>
    <property type="project" value="InterPro"/>
</dbReference>
<evidence type="ECO:0000256" key="3">
    <source>
        <dbReference type="ARBA" id="ARBA00023163"/>
    </source>
</evidence>
<name>A0A9P6B4Y1_9AGAM</name>
<feature type="compositionally biased region" description="Polar residues" evidence="5">
    <location>
        <begin position="227"/>
        <end position="236"/>
    </location>
</feature>
<dbReference type="Pfam" id="PF05132">
    <property type="entry name" value="RNA_pol_Rpc4"/>
    <property type="match status" value="1"/>
</dbReference>
<evidence type="ECO:0000256" key="2">
    <source>
        <dbReference type="ARBA" id="ARBA00022478"/>
    </source>
</evidence>
<organism evidence="6 7">
    <name type="scientific">Hydnum rufescens UP504</name>
    <dbReference type="NCBI Taxonomy" id="1448309"/>
    <lineage>
        <taxon>Eukaryota</taxon>
        <taxon>Fungi</taxon>
        <taxon>Dikarya</taxon>
        <taxon>Basidiomycota</taxon>
        <taxon>Agaricomycotina</taxon>
        <taxon>Agaricomycetes</taxon>
        <taxon>Cantharellales</taxon>
        <taxon>Hydnaceae</taxon>
        <taxon>Hydnum</taxon>
    </lineage>
</organism>
<protein>
    <submittedName>
        <fullName evidence="6">Uncharacterized protein</fullName>
    </submittedName>
</protein>
<feature type="region of interest" description="Disordered" evidence="5">
    <location>
        <begin position="223"/>
        <end position="262"/>
    </location>
</feature>